<dbReference type="GO" id="GO:0005886">
    <property type="term" value="C:plasma membrane"/>
    <property type="evidence" value="ECO:0007669"/>
    <property type="project" value="UniProtKB-SubCell"/>
</dbReference>
<feature type="transmembrane region" description="Helical" evidence="8">
    <location>
        <begin position="390"/>
        <end position="412"/>
    </location>
</feature>
<dbReference type="PANTHER" id="PTHR43744">
    <property type="entry name" value="ABC TRANSPORTER PERMEASE PROTEIN MG189-RELATED-RELATED"/>
    <property type="match status" value="1"/>
</dbReference>
<evidence type="ECO:0000256" key="3">
    <source>
        <dbReference type="ARBA" id="ARBA00022475"/>
    </source>
</evidence>
<dbReference type="SUPFAM" id="SSF161098">
    <property type="entry name" value="MetI-like"/>
    <property type="match status" value="1"/>
</dbReference>
<evidence type="ECO:0000259" key="9">
    <source>
        <dbReference type="PROSITE" id="PS50110"/>
    </source>
</evidence>
<dbReference type="InterPro" id="IPR011006">
    <property type="entry name" value="CheY-like_superfamily"/>
</dbReference>
<feature type="transmembrane region" description="Helical" evidence="8">
    <location>
        <begin position="452"/>
        <end position="476"/>
    </location>
</feature>
<dbReference type="EMBL" id="CP000679">
    <property type="protein sequence ID" value="ABP66716.1"/>
    <property type="molecule type" value="Genomic_DNA"/>
</dbReference>
<evidence type="ECO:0000259" key="10">
    <source>
        <dbReference type="PROSITE" id="PS50928"/>
    </source>
</evidence>
<comment type="subcellular location">
    <subcellularLocation>
        <location evidence="1 8">Cell membrane</location>
        <topology evidence="1 8">Multi-pass membrane protein</topology>
    </subcellularLocation>
</comment>
<dbReference type="Gene3D" id="3.40.50.2300">
    <property type="match status" value="1"/>
</dbReference>
<dbReference type="Gene3D" id="1.10.3720.10">
    <property type="entry name" value="MetI-like"/>
    <property type="match status" value="1"/>
</dbReference>
<dbReference type="PANTHER" id="PTHR43744:SF8">
    <property type="entry name" value="SN-GLYCEROL-3-PHOSPHATE TRANSPORT SYSTEM PERMEASE PROTEIN UGPE"/>
    <property type="match status" value="1"/>
</dbReference>
<dbReference type="PROSITE" id="PS50928">
    <property type="entry name" value="ABC_TM1"/>
    <property type="match status" value="1"/>
</dbReference>
<dbReference type="CDD" id="cd17536">
    <property type="entry name" value="REC_YesN-like"/>
    <property type="match status" value="1"/>
</dbReference>
<dbReference type="CDD" id="cd06261">
    <property type="entry name" value="TM_PBP2"/>
    <property type="match status" value="1"/>
</dbReference>
<sequence>MRLKVLIVDDEPAAIKYLLTIFQEYSKDFEIADIAQDGEEALKKIEKSEPDIVITDIKMPLCNGLDLVSKAKIKFPDIEYVLISGYKDFEYAQRAIREGVCDYVLKPIDVDSFVNLLNRLKEKIEKKYYDKQILLLKKIIADIKIDEKEIKKFLPWDKYFLCILREGGIPLKYSSKTKFINEINFETASEISPSKFENALYWQFFGRDDQELILITPDTGNKLTVVELFKKIFESKKDGGLYFTSVIVDYSFELFQLKDMLMKTLRFLDLNIVLGYTQIIHYNPNNSSSTLLSKESDINQREIEKKFSYYISNLMVESLEKELERVLDKLKEQKVPLIIVSSLFRNVIIFAAEQLNSEMKRYDIEYILDELISTSKRGGIMRAQKIKRSIAEVIALALVLIIYGIPFFFIFINSVKSKGEAASLDLSFPKQVLLIENYKSVLAEQDGVVVRAFINSTLITVFSVIVLVFVASMTGFIIQRRKNKTMTFISFLILIGLILPPSVVPTIWILKLLGLFKTLPGIVLIEVALGLPFATLLYSNFLSTIPQEIDESALIDGCNSYQLFFRIIFPLLKPVTATIVILSSISIYNDFVNPLYFLPGAENPTVQLTLYNFMSRYNTSWNLLFADVVLISIPPLILFIFFNRKIISGMVAGAIKA</sequence>
<keyword evidence="2 8" id="KW-0813">Transport</keyword>
<evidence type="ECO:0000313" key="11">
    <source>
        <dbReference type="EMBL" id="ABP66716.1"/>
    </source>
</evidence>
<evidence type="ECO:0000256" key="5">
    <source>
        <dbReference type="ARBA" id="ARBA00022989"/>
    </source>
</evidence>
<dbReference type="Proteomes" id="UP000000256">
    <property type="component" value="Chromosome"/>
</dbReference>
<keyword evidence="6 8" id="KW-0472">Membrane</keyword>
<proteinExistence type="inferred from homology"/>
<dbReference type="eggNOG" id="COG4753">
    <property type="taxonomic scope" value="Bacteria"/>
</dbReference>
<dbReference type="Pfam" id="PF00528">
    <property type="entry name" value="BPD_transp_1"/>
    <property type="match status" value="1"/>
</dbReference>
<feature type="transmembrane region" description="Helical" evidence="8">
    <location>
        <begin position="488"/>
        <end position="510"/>
    </location>
</feature>
<protein>
    <submittedName>
        <fullName evidence="11">Response regulator receiver protein</fullName>
    </submittedName>
</protein>
<dbReference type="GO" id="GO:0055085">
    <property type="term" value="P:transmembrane transport"/>
    <property type="evidence" value="ECO:0007669"/>
    <property type="project" value="InterPro"/>
</dbReference>
<gene>
    <name evidence="11" type="ordered locus">Csac_1104</name>
</gene>
<dbReference type="InterPro" id="IPR035906">
    <property type="entry name" value="MetI-like_sf"/>
</dbReference>
<dbReference type="GO" id="GO:0000160">
    <property type="term" value="P:phosphorelay signal transduction system"/>
    <property type="evidence" value="ECO:0007669"/>
    <property type="project" value="InterPro"/>
</dbReference>
<feature type="domain" description="ABC transmembrane type-1" evidence="10">
    <location>
        <begin position="453"/>
        <end position="642"/>
    </location>
</feature>
<dbReference type="HOGENOM" id="CLU_417207_0_0_9"/>
<dbReference type="PROSITE" id="PS50110">
    <property type="entry name" value="RESPONSE_REGULATORY"/>
    <property type="match status" value="1"/>
</dbReference>
<dbReference type="RefSeq" id="WP_011916662.1">
    <property type="nucleotide sequence ID" value="NC_009437.1"/>
</dbReference>
<evidence type="ECO:0000256" key="7">
    <source>
        <dbReference type="PROSITE-ProRule" id="PRU00169"/>
    </source>
</evidence>
<feature type="modified residue" description="4-aspartylphosphate" evidence="7">
    <location>
        <position position="56"/>
    </location>
</feature>
<evidence type="ECO:0000256" key="4">
    <source>
        <dbReference type="ARBA" id="ARBA00022692"/>
    </source>
</evidence>
<dbReference type="Pfam" id="PF00072">
    <property type="entry name" value="Response_reg"/>
    <property type="match status" value="1"/>
</dbReference>
<dbReference type="InterPro" id="IPR000515">
    <property type="entry name" value="MetI-like"/>
</dbReference>
<feature type="transmembrane region" description="Helical" evidence="8">
    <location>
        <begin position="563"/>
        <end position="588"/>
    </location>
</feature>
<evidence type="ECO:0000256" key="6">
    <source>
        <dbReference type="ARBA" id="ARBA00023136"/>
    </source>
</evidence>
<keyword evidence="5 8" id="KW-1133">Transmembrane helix</keyword>
<dbReference type="OrthoDB" id="9772609at2"/>
<evidence type="ECO:0000256" key="2">
    <source>
        <dbReference type="ARBA" id="ARBA00022448"/>
    </source>
</evidence>
<feature type="transmembrane region" description="Helical" evidence="8">
    <location>
        <begin position="621"/>
        <end position="642"/>
    </location>
</feature>
<comment type="similarity">
    <text evidence="8">Belongs to the binding-protein-dependent transport system permease family.</text>
</comment>
<organism evidence="11 12">
    <name type="scientific">Caldicellulosiruptor saccharolyticus (strain ATCC 43494 / DSM 8903 / Tp8T 6331)</name>
    <dbReference type="NCBI Taxonomy" id="351627"/>
    <lineage>
        <taxon>Bacteria</taxon>
        <taxon>Bacillati</taxon>
        <taxon>Bacillota</taxon>
        <taxon>Bacillota incertae sedis</taxon>
        <taxon>Caldicellulosiruptorales</taxon>
        <taxon>Caldicellulosiruptoraceae</taxon>
        <taxon>Caldicellulosiruptor</taxon>
    </lineage>
</organism>
<dbReference type="SUPFAM" id="SSF52172">
    <property type="entry name" value="CheY-like"/>
    <property type="match status" value="1"/>
</dbReference>
<accession>A4XII1</accession>
<evidence type="ECO:0000256" key="1">
    <source>
        <dbReference type="ARBA" id="ARBA00004651"/>
    </source>
</evidence>
<dbReference type="AlphaFoldDB" id="A4XII1"/>
<feature type="domain" description="Response regulatory" evidence="9">
    <location>
        <begin position="4"/>
        <end position="121"/>
    </location>
</feature>
<keyword evidence="3" id="KW-1003">Cell membrane</keyword>
<reference evidence="11 12" key="1">
    <citation type="journal article" date="2008" name="Appl. Environ. Microbiol.">
        <title>Hydrogenomics of the extremely thermophilic bacterium Caldicellulosiruptor saccharolyticus.</title>
        <authorList>
            <person name="van de Werken H.J."/>
            <person name="Verhaart M.R."/>
            <person name="VanFossen A.L."/>
            <person name="Willquist K."/>
            <person name="Lewis D.L."/>
            <person name="Nichols J.D."/>
            <person name="Goorissen H.P."/>
            <person name="Mongodin E.F."/>
            <person name="Nelson K.E."/>
            <person name="van Niel E.W."/>
            <person name="Stams A.J."/>
            <person name="Ward D.E."/>
            <person name="de Vos W.M."/>
            <person name="van der Oost J."/>
            <person name="Kelly R.M."/>
            <person name="Kengen S.W."/>
        </authorList>
    </citation>
    <scope>NUCLEOTIDE SEQUENCE [LARGE SCALE GENOMIC DNA]</scope>
    <source>
        <strain evidence="12">ATCC 43494 / DSM 8903 / Tp8T 6331</strain>
    </source>
</reference>
<keyword evidence="4 8" id="KW-0812">Transmembrane</keyword>
<dbReference type="STRING" id="351627.Csac_1104"/>
<dbReference type="KEGG" id="csc:Csac_1104"/>
<name>A4XII1_CALS8</name>
<dbReference type="SMART" id="SM00448">
    <property type="entry name" value="REC"/>
    <property type="match status" value="1"/>
</dbReference>
<keyword evidence="12" id="KW-1185">Reference proteome</keyword>
<dbReference type="InterPro" id="IPR001789">
    <property type="entry name" value="Sig_transdc_resp-reg_receiver"/>
</dbReference>
<keyword evidence="7" id="KW-0597">Phosphoprotein</keyword>
<evidence type="ECO:0000256" key="8">
    <source>
        <dbReference type="RuleBase" id="RU363032"/>
    </source>
</evidence>
<feature type="transmembrane region" description="Helical" evidence="8">
    <location>
        <begin position="522"/>
        <end position="542"/>
    </location>
</feature>
<evidence type="ECO:0000313" key="12">
    <source>
        <dbReference type="Proteomes" id="UP000000256"/>
    </source>
</evidence>
<dbReference type="eggNOG" id="COG0395">
    <property type="taxonomic scope" value="Bacteria"/>
</dbReference>